<dbReference type="OrthoDB" id="7363582at2759"/>
<organism evidence="3 4">
    <name type="scientific">Diatraea saccharalis</name>
    <name type="common">sugarcane borer</name>
    <dbReference type="NCBI Taxonomy" id="40085"/>
    <lineage>
        <taxon>Eukaryota</taxon>
        <taxon>Metazoa</taxon>
        <taxon>Ecdysozoa</taxon>
        <taxon>Arthropoda</taxon>
        <taxon>Hexapoda</taxon>
        <taxon>Insecta</taxon>
        <taxon>Pterygota</taxon>
        <taxon>Neoptera</taxon>
        <taxon>Endopterygota</taxon>
        <taxon>Lepidoptera</taxon>
        <taxon>Glossata</taxon>
        <taxon>Ditrysia</taxon>
        <taxon>Pyraloidea</taxon>
        <taxon>Crambidae</taxon>
        <taxon>Crambinae</taxon>
        <taxon>Diatraea</taxon>
    </lineage>
</organism>
<dbReference type="PROSITE" id="PS50085">
    <property type="entry name" value="RAPGAP"/>
    <property type="match status" value="1"/>
</dbReference>
<evidence type="ECO:0000259" key="2">
    <source>
        <dbReference type="PROSITE" id="PS50085"/>
    </source>
</evidence>
<name>A0A9P0FXX9_9NEOP</name>
<dbReference type="PANTHER" id="PTHR10063:SF0">
    <property type="entry name" value="TUBERIN"/>
    <property type="match status" value="1"/>
</dbReference>
<dbReference type="GO" id="GO:0005634">
    <property type="term" value="C:nucleus"/>
    <property type="evidence" value="ECO:0007669"/>
    <property type="project" value="InterPro"/>
</dbReference>
<dbReference type="PANTHER" id="PTHR10063">
    <property type="entry name" value="TUBERIN"/>
    <property type="match status" value="1"/>
</dbReference>
<dbReference type="SUPFAM" id="SSF111347">
    <property type="entry name" value="Rap/Ran-GAP"/>
    <property type="match status" value="1"/>
</dbReference>
<reference evidence="3" key="1">
    <citation type="submission" date="2021-12" db="EMBL/GenBank/DDBJ databases">
        <authorList>
            <person name="King R."/>
        </authorList>
    </citation>
    <scope>NUCLEOTIDE SEQUENCE</scope>
</reference>
<dbReference type="GO" id="GO:0005096">
    <property type="term" value="F:GTPase activator activity"/>
    <property type="evidence" value="ECO:0007669"/>
    <property type="project" value="UniProtKB-KW"/>
</dbReference>
<protein>
    <recommendedName>
        <fullName evidence="2">Rap-GAP domain-containing protein</fullName>
    </recommendedName>
</protein>
<dbReference type="InterPro" id="IPR027107">
    <property type="entry name" value="Tuberin/Ral-act_asu"/>
</dbReference>
<dbReference type="EMBL" id="OU893346">
    <property type="protein sequence ID" value="CAH0751118.1"/>
    <property type="molecule type" value="Genomic_DNA"/>
</dbReference>
<gene>
    <name evidence="3" type="ORF">DIATSA_LOCUS4368</name>
</gene>
<accession>A0A9P0FXX9</accession>
<dbReference type="InterPro" id="IPR000331">
    <property type="entry name" value="Rap/Ran_GAP_dom"/>
</dbReference>
<feature type="domain" description="Rap-GAP" evidence="2">
    <location>
        <begin position="1"/>
        <end position="146"/>
    </location>
</feature>
<dbReference type="GO" id="GO:0032007">
    <property type="term" value="P:negative regulation of TOR signaling"/>
    <property type="evidence" value="ECO:0007669"/>
    <property type="project" value="TreeGrafter"/>
</dbReference>
<keyword evidence="4" id="KW-1185">Reference proteome</keyword>
<dbReference type="InterPro" id="IPR035974">
    <property type="entry name" value="Rap/Ran-GAP_sf"/>
</dbReference>
<dbReference type="GO" id="GO:0051056">
    <property type="term" value="P:regulation of small GTPase mediated signal transduction"/>
    <property type="evidence" value="ECO:0007669"/>
    <property type="project" value="InterPro"/>
</dbReference>
<keyword evidence="1" id="KW-0343">GTPase activation</keyword>
<evidence type="ECO:0000313" key="4">
    <source>
        <dbReference type="Proteomes" id="UP001153714"/>
    </source>
</evidence>
<dbReference type="Gene3D" id="3.40.50.11210">
    <property type="entry name" value="Rap/Ran-GAP"/>
    <property type="match status" value="1"/>
</dbReference>
<proteinExistence type="predicted"/>
<sequence length="177" mass="19507">MQVLYHVATAMPTSARDPTCNEKRKYIGNDYVSIVYNDSGADFNIHTIKGQFNLCVVVVEPLEHGLSRVLLKSKDERLRSKFLPHADTRVLTDAAAPLHARQVALHAALAAQISQSLRVGGAPYASNSLERLRLIKRLRGRLEGERQAAAARPPAPYHPPASDLALRVAIDDFNAYT</sequence>
<dbReference type="Pfam" id="PF02145">
    <property type="entry name" value="Rap_GAP"/>
    <property type="match status" value="1"/>
</dbReference>
<reference evidence="3" key="2">
    <citation type="submission" date="2022-10" db="EMBL/GenBank/DDBJ databases">
        <authorList>
            <consortium name="ENA_rothamsted_submissions"/>
            <consortium name="culmorum"/>
            <person name="King R."/>
        </authorList>
    </citation>
    <scope>NUCLEOTIDE SEQUENCE</scope>
</reference>
<evidence type="ECO:0000256" key="1">
    <source>
        <dbReference type="ARBA" id="ARBA00022468"/>
    </source>
</evidence>
<dbReference type="Proteomes" id="UP001153714">
    <property type="component" value="Chromosome 15"/>
</dbReference>
<evidence type="ECO:0000313" key="3">
    <source>
        <dbReference type="EMBL" id="CAH0751118.1"/>
    </source>
</evidence>
<dbReference type="AlphaFoldDB" id="A0A9P0FXX9"/>
<dbReference type="GO" id="GO:0033596">
    <property type="term" value="C:TSC1-TSC2 complex"/>
    <property type="evidence" value="ECO:0007669"/>
    <property type="project" value="TreeGrafter"/>
</dbReference>